<evidence type="ECO:0000256" key="3">
    <source>
        <dbReference type="ARBA" id="ARBA00022692"/>
    </source>
</evidence>
<dbReference type="WBParaSite" id="Csp11.Scaffold629.g8581.t1">
    <property type="protein sequence ID" value="Csp11.Scaffold629.g8581.t1"/>
    <property type="gene ID" value="Csp11.Scaffold629.g8581"/>
</dbReference>
<dbReference type="PANTHER" id="PTHR22945">
    <property type="entry name" value="SERPENTINE RECEPTOR, CLASS D DELTA"/>
    <property type="match status" value="1"/>
</dbReference>
<name>A0A1I7UER8_9PELO</name>
<dbReference type="InterPro" id="IPR019421">
    <property type="entry name" value="7TM_GPCR_serpentine_rcpt_Srd"/>
</dbReference>
<dbReference type="InterPro" id="IPR050920">
    <property type="entry name" value="Nematode_rcpt-like_delta"/>
</dbReference>
<dbReference type="Proteomes" id="UP000095282">
    <property type="component" value="Unplaced"/>
</dbReference>
<dbReference type="SUPFAM" id="SSF81321">
    <property type="entry name" value="Family A G protein-coupled receptor-like"/>
    <property type="match status" value="1"/>
</dbReference>
<dbReference type="GO" id="GO:0016020">
    <property type="term" value="C:membrane"/>
    <property type="evidence" value="ECO:0007669"/>
    <property type="project" value="UniProtKB-SubCell"/>
</dbReference>
<dbReference type="AlphaFoldDB" id="A0A1I7UER8"/>
<protein>
    <submittedName>
        <fullName evidence="8">G protein-coupled receptor</fullName>
    </submittedName>
</protein>
<evidence type="ECO:0000256" key="1">
    <source>
        <dbReference type="ARBA" id="ARBA00004141"/>
    </source>
</evidence>
<evidence type="ECO:0000256" key="2">
    <source>
        <dbReference type="ARBA" id="ARBA00009166"/>
    </source>
</evidence>
<evidence type="ECO:0000313" key="8">
    <source>
        <dbReference type="WBParaSite" id="Csp11.Scaffold629.g8581.t1"/>
    </source>
</evidence>
<dbReference type="Pfam" id="PF10317">
    <property type="entry name" value="7TM_GPCR_Srd"/>
    <property type="match status" value="1"/>
</dbReference>
<reference evidence="8" key="1">
    <citation type="submission" date="2016-11" db="UniProtKB">
        <authorList>
            <consortium name="WormBaseParasite"/>
        </authorList>
    </citation>
    <scope>IDENTIFICATION</scope>
</reference>
<comment type="subcellular location">
    <subcellularLocation>
        <location evidence="1">Membrane</location>
        <topology evidence="1">Multi-pass membrane protein</topology>
    </subcellularLocation>
</comment>
<evidence type="ECO:0000256" key="4">
    <source>
        <dbReference type="ARBA" id="ARBA00022989"/>
    </source>
</evidence>
<feature type="transmembrane region" description="Helical" evidence="6">
    <location>
        <begin position="66"/>
        <end position="86"/>
    </location>
</feature>
<dbReference type="eggNOG" id="ENOG502RWWW">
    <property type="taxonomic scope" value="Eukaryota"/>
</dbReference>
<evidence type="ECO:0000313" key="7">
    <source>
        <dbReference type="Proteomes" id="UP000095282"/>
    </source>
</evidence>
<evidence type="ECO:0000256" key="5">
    <source>
        <dbReference type="ARBA" id="ARBA00023136"/>
    </source>
</evidence>
<organism evidence="7 8">
    <name type="scientific">Caenorhabditis tropicalis</name>
    <dbReference type="NCBI Taxonomy" id="1561998"/>
    <lineage>
        <taxon>Eukaryota</taxon>
        <taxon>Metazoa</taxon>
        <taxon>Ecdysozoa</taxon>
        <taxon>Nematoda</taxon>
        <taxon>Chromadorea</taxon>
        <taxon>Rhabditida</taxon>
        <taxon>Rhabditina</taxon>
        <taxon>Rhabditomorpha</taxon>
        <taxon>Rhabditoidea</taxon>
        <taxon>Rhabditidae</taxon>
        <taxon>Peloderinae</taxon>
        <taxon>Caenorhabditis</taxon>
    </lineage>
</organism>
<keyword evidence="7" id="KW-1185">Reference proteome</keyword>
<proteinExistence type="inferred from homology"/>
<feature type="transmembrane region" description="Helical" evidence="6">
    <location>
        <begin position="34"/>
        <end position="54"/>
    </location>
</feature>
<dbReference type="PANTHER" id="PTHR22945:SF40">
    <property type="entry name" value="SERPENTINE RECEPTOR, CLASS D (DELTA)-RELATED"/>
    <property type="match status" value="1"/>
</dbReference>
<evidence type="ECO:0000256" key="6">
    <source>
        <dbReference type="SAM" id="Phobius"/>
    </source>
</evidence>
<sequence length="122" mass="14101">MFVLRYKIVQKLMEKAALMSEDAKASHNQILKCLIIQAFIPSLLMIGVSCYILSQLGLITHPFIEYLIFASICTMPMLSPFTYLTFIKPYKAFCMRLFHLQRRGFRRGDSNAYYSTTRSNGI</sequence>
<keyword evidence="3 6" id="KW-0812">Transmembrane</keyword>
<comment type="similarity">
    <text evidence="2">Belongs to the nematode receptor-like protein srd family.</text>
</comment>
<keyword evidence="5 6" id="KW-0472">Membrane</keyword>
<accession>A0A1I7UER8</accession>
<keyword evidence="4 6" id="KW-1133">Transmembrane helix</keyword>